<dbReference type="PANTHER" id="PTHR30250">
    <property type="entry name" value="PST FAMILY PREDICTED COLANIC ACID TRANSPORTER"/>
    <property type="match status" value="1"/>
</dbReference>
<organism evidence="7 8">
    <name type="scientific">Fusobacterium mortiferum ATCC 9817</name>
    <dbReference type="NCBI Taxonomy" id="469616"/>
    <lineage>
        <taxon>Bacteria</taxon>
        <taxon>Fusobacteriati</taxon>
        <taxon>Fusobacteriota</taxon>
        <taxon>Fusobacteriia</taxon>
        <taxon>Fusobacteriales</taxon>
        <taxon>Fusobacteriaceae</taxon>
        <taxon>Fusobacterium</taxon>
    </lineage>
</organism>
<dbReference type="InterPro" id="IPR050833">
    <property type="entry name" value="Poly_Biosynth_Transport"/>
</dbReference>
<evidence type="ECO:0000256" key="3">
    <source>
        <dbReference type="ARBA" id="ARBA00022692"/>
    </source>
</evidence>
<keyword evidence="2" id="KW-1003">Cell membrane</keyword>
<proteinExistence type="predicted"/>
<keyword evidence="8" id="KW-1185">Reference proteome</keyword>
<keyword evidence="3 6" id="KW-0812">Transmembrane</keyword>
<evidence type="ECO:0000256" key="1">
    <source>
        <dbReference type="ARBA" id="ARBA00004651"/>
    </source>
</evidence>
<sequence length="430" mass="50060">MKKIKYLLTDRLIINFLHIFGGDAFASLLSIFSISFITKGIGLEKYGFIVLIQGIVSLIDGIFNFQSWQGVIKFFPQVREEKQKLKALIKFSYILDFFTALIAFIIIFLSSFWIGKFYNFQSYEVYLLMFFSIYIIFNIQGTPIGILRSFDRFDYLRNQRVIVALFNFIFLGIGYFLKLKINYFILIYLLTNILNAILLNFYALRELKRRKIYGVFKERLEFNKEFFKFTCLTNINSSLDIPVQYFDNLLVGKMLSLEQLGAYKICKTIAIVLDKVGTPLYQTLYPYFCEKVAEKNYREIFRRGIKISGILSIACIIIIFGMNIIGFEILSKFFSQGLEKYRLEINLYIVMKSLATICIVIHPLFLAMGYIKKETKIIFIANILYLGILFVLIKTFALIGVILAYGVQVFLIVALKGIVILKEKWDVRDS</sequence>
<feature type="transmembrane region" description="Helical" evidence="6">
    <location>
        <begin position="46"/>
        <end position="66"/>
    </location>
</feature>
<keyword evidence="4 6" id="KW-1133">Transmembrane helix</keyword>
<evidence type="ECO:0000313" key="8">
    <source>
        <dbReference type="Proteomes" id="UP000240258"/>
    </source>
</evidence>
<feature type="transmembrane region" description="Helical" evidence="6">
    <location>
        <begin position="402"/>
        <end position="421"/>
    </location>
</feature>
<feature type="transmembrane region" description="Helical" evidence="6">
    <location>
        <begin position="12"/>
        <end position="34"/>
    </location>
</feature>
<evidence type="ECO:0000256" key="4">
    <source>
        <dbReference type="ARBA" id="ARBA00022989"/>
    </source>
</evidence>
<accession>A0ABM6U031</accession>
<dbReference type="Proteomes" id="UP000240258">
    <property type="component" value="Chromosome"/>
</dbReference>
<evidence type="ECO:0000256" key="5">
    <source>
        <dbReference type="ARBA" id="ARBA00023136"/>
    </source>
</evidence>
<dbReference type="PANTHER" id="PTHR30250:SF11">
    <property type="entry name" value="O-ANTIGEN TRANSPORTER-RELATED"/>
    <property type="match status" value="1"/>
</dbReference>
<evidence type="ECO:0000313" key="7">
    <source>
        <dbReference type="EMBL" id="AVQ20085.1"/>
    </source>
</evidence>
<feature type="transmembrane region" description="Helical" evidence="6">
    <location>
        <begin position="305"/>
        <end position="325"/>
    </location>
</feature>
<feature type="transmembrane region" description="Helical" evidence="6">
    <location>
        <begin position="183"/>
        <end position="204"/>
    </location>
</feature>
<feature type="transmembrane region" description="Helical" evidence="6">
    <location>
        <begin position="345"/>
        <end position="365"/>
    </location>
</feature>
<comment type="subcellular location">
    <subcellularLocation>
        <location evidence="1">Cell membrane</location>
        <topology evidence="1">Multi-pass membrane protein</topology>
    </subcellularLocation>
</comment>
<protein>
    <submittedName>
        <fullName evidence="7">Lipopolysaccharide biosynthesis protein</fullName>
    </submittedName>
</protein>
<feature type="transmembrane region" description="Helical" evidence="6">
    <location>
        <begin position="159"/>
        <end position="177"/>
    </location>
</feature>
<evidence type="ECO:0000256" key="6">
    <source>
        <dbReference type="SAM" id="Phobius"/>
    </source>
</evidence>
<evidence type="ECO:0000256" key="2">
    <source>
        <dbReference type="ARBA" id="ARBA00022475"/>
    </source>
</evidence>
<feature type="transmembrane region" description="Helical" evidence="6">
    <location>
        <begin position="377"/>
        <end position="396"/>
    </location>
</feature>
<dbReference type="Pfam" id="PF01943">
    <property type="entry name" value="Polysacc_synt"/>
    <property type="match status" value="1"/>
</dbReference>
<dbReference type="InterPro" id="IPR002797">
    <property type="entry name" value="Polysacc_synth"/>
</dbReference>
<feature type="transmembrane region" description="Helical" evidence="6">
    <location>
        <begin position="87"/>
        <end position="114"/>
    </location>
</feature>
<reference evidence="8" key="1">
    <citation type="journal article" date="2018" name="MSphere">
        <title>Fusobacterium Genomics Using MinION and Illumina Sequencing Enables Genome Completion and Correction.</title>
        <authorList>
            <person name="Todd S.M."/>
            <person name="Settlage R.E."/>
            <person name="Lahmers K.K."/>
            <person name="Slade D.J."/>
        </authorList>
    </citation>
    <scope>NUCLEOTIDE SEQUENCE [LARGE SCALE GENOMIC DNA]</scope>
    <source>
        <strain evidence="8">ATCC 9817</strain>
    </source>
</reference>
<name>A0ABM6U031_FUSMR</name>
<feature type="transmembrane region" description="Helical" evidence="6">
    <location>
        <begin position="126"/>
        <end position="147"/>
    </location>
</feature>
<keyword evidence="5 6" id="KW-0472">Membrane</keyword>
<dbReference type="EMBL" id="CP028102">
    <property type="protein sequence ID" value="AVQ20085.1"/>
    <property type="molecule type" value="Genomic_DNA"/>
</dbReference>
<gene>
    <name evidence="7" type="ORF">C4N19_08215</name>
</gene>